<dbReference type="Proteomes" id="UP000005709">
    <property type="component" value="Unassembled WGS sequence"/>
</dbReference>
<comment type="caution">
    <text evidence="1">The sequence shown here is derived from an EMBL/GenBank/DDBJ whole genome shotgun (WGS) entry which is preliminary data.</text>
</comment>
<reference evidence="1 2" key="1">
    <citation type="submission" date="2009-07" db="EMBL/GenBank/DDBJ databases">
        <authorList>
            <person name="Madupu R."/>
            <person name="Sebastian Y."/>
            <person name="Durkin A.S."/>
            <person name="Torralba M."/>
            <person name="Methe B."/>
            <person name="Sutton G.G."/>
            <person name="Strausberg R.L."/>
            <person name="Nelson K.E."/>
        </authorList>
    </citation>
    <scope>NUCLEOTIDE SEQUENCE [LARGE SCALE GENOMIC DNA]</scope>
    <source>
        <strain evidence="1 2">RM3268</strain>
    </source>
</reference>
<organism evidence="1 2">
    <name type="scientific">Campylobacter gracilis RM3268</name>
    <dbReference type="NCBI Taxonomy" id="553220"/>
    <lineage>
        <taxon>Bacteria</taxon>
        <taxon>Pseudomonadati</taxon>
        <taxon>Campylobacterota</taxon>
        <taxon>Epsilonproteobacteria</taxon>
        <taxon>Campylobacterales</taxon>
        <taxon>Campylobacteraceae</taxon>
        <taxon>Campylobacter</taxon>
    </lineage>
</organism>
<dbReference type="EMBL" id="ACYG01000009">
    <property type="protein sequence ID" value="EEV18661.1"/>
    <property type="molecule type" value="Genomic_DNA"/>
</dbReference>
<dbReference type="STRING" id="824.CGRAC_0324"/>
<protein>
    <submittedName>
        <fullName evidence="1">Uncharacterized protein</fullName>
    </submittedName>
</protein>
<dbReference type="OrthoDB" id="2732133at2"/>
<dbReference type="eggNOG" id="ENOG5033CIA">
    <property type="taxonomic scope" value="Bacteria"/>
</dbReference>
<dbReference type="RefSeq" id="WP_005869745.1">
    <property type="nucleotide sequence ID" value="NZ_ACYG01000009.1"/>
</dbReference>
<accession>C8PF33</accession>
<sequence>MFLGELSADGYGFALLDVRDLSEFLKERKCRAKKLLSYWDAHKQLFYDAVKGAKALPFYPLTVRSYEIFVCMDEEFAPPAGYEVAFKRDKLYFAPQSDSAILASFDALQHRFDKLKSGELELGYECQSGVAGKIRKFNSTLKLGLQSGTYELCALGLKNSSQNFEKYGYAFIFKRNASAENQNFSRLDNDKFSFDICEGD</sequence>
<evidence type="ECO:0000313" key="2">
    <source>
        <dbReference type="Proteomes" id="UP000005709"/>
    </source>
</evidence>
<dbReference type="AlphaFoldDB" id="C8PF33"/>
<name>C8PF33_9BACT</name>
<keyword evidence="2" id="KW-1185">Reference proteome</keyword>
<evidence type="ECO:0000313" key="1">
    <source>
        <dbReference type="EMBL" id="EEV18661.1"/>
    </source>
</evidence>
<gene>
    <name evidence="1" type="ORF">CAMGR0001_2674</name>
</gene>
<proteinExistence type="predicted"/>